<evidence type="ECO:0000313" key="16">
    <source>
        <dbReference type="EMBL" id="CAL0317620.1"/>
    </source>
</evidence>
<keyword evidence="6 13" id="KW-0479">Metal-binding</keyword>
<dbReference type="GO" id="GO:0008199">
    <property type="term" value="F:ferric iron binding"/>
    <property type="evidence" value="ECO:0007669"/>
    <property type="project" value="InterPro"/>
</dbReference>
<evidence type="ECO:0000256" key="3">
    <source>
        <dbReference type="ARBA" id="ARBA00022434"/>
    </source>
</evidence>
<comment type="catalytic activity">
    <reaction evidence="12 14">
        <text>4 Fe(2+) + O2 + 4 H(+) = 4 Fe(3+) + 2 H2O</text>
        <dbReference type="Rhea" id="RHEA:11148"/>
        <dbReference type="ChEBI" id="CHEBI:15377"/>
        <dbReference type="ChEBI" id="CHEBI:15378"/>
        <dbReference type="ChEBI" id="CHEBI:15379"/>
        <dbReference type="ChEBI" id="CHEBI:29033"/>
        <dbReference type="ChEBI" id="CHEBI:29034"/>
        <dbReference type="EC" id="1.16.3.1"/>
    </reaction>
</comment>
<dbReference type="AlphaFoldDB" id="A0AAV1X7P0"/>
<keyword evidence="8 14" id="KW-0560">Oxidoreductase</keyword>
<evidence type="ECO:0000256" key="10">
    <source>
        <dbReference type="ARBA" id="ARBA00025111"/>
    </source>
</evidence>
<evidence type="ECO:0000256" key="11">
    <source>
        <dbReference type="ARBA" id="ARBA00026060"/>
    </source>
</evidence>
<evidence type="ECO:0000259" key="15">
    <source>
        <dbReference type="PROSITE" id="PS50905"/>
    </source>
</evidence>
<dbReference type="PROSITE" id="PS50905">
    <property type="entry name" value="FERRITIN_LIKE"/>
    <property type="match status" value="1"/>
</dbReference>
<dbReference type="Pfam" id="PF00210">
    <property type="entry name" value="Ferritin"/>
    <property type="match status" value="1"/>
</dbReference>
<name>A0AAV1X7P0_LUPLU</name>
<keyword evidence="17" id="KW-1185">Reference proteome</keyword>
<evidence type="ECO:0000256" key="1">
    <source>
        <dbReference type="ARBA" id="ARBA00004229"/>
    </source>
</evidence>
<evidence type="ECO:0000256" key="7">
    <source>
        <dbReference type="ARBA" id="ARBA00022946"/>
    </source>
</evidence>
<proteinExistence type="inferred from homology"/>
<dbReference type="EC" id="1.16.3.1" evidence="14"/>
<dbReference type="GO" id="GO:0006879">
    <property type="term" value="P:intracellular iron ion homeostasis"/>
    <property type="evidence" value="ECO:0007669"/>
    <property type="project" value="UniProtKB-KW"/>
</dbReference>
<evidence type="ECO:0000256" key="2">
    <source>
        <dbReference type="ARBA" id="ARBA00007513"/>
    </source>
</evidence>
<comment type="function">
    <text evidence="14">Stores iron in a soluble, non-toxic, readily available form. Important for iron homeostasis. Iron is taken up in the ferrous form and deposited as ferric hydroxides after oxidation.</text>
</comment>
<keyword evidence="9 13" id="KW-0408">Iron</keyword>
<keyword evidence="4" id="KW-0150">Chloroplast</keyword>
<evidence type="ECO:0000256" key="13">
    <source>
        <dbReference type="PIRSR" id="PIRSR601519-1"/>
    </source>
</evidence>
<evidence type="ECO:0000256" key="12">
    <source>
        <dbReference type="ARBA" id="ARBA00047990"/>
    </source>
</evidence>
<evidence type="ECO:0000256" key="6">
    <source>
        <dbReference type="ARBA" id="ARBA00022723"/>
    </source>
</evidence>
<dbReference type="GO" id="GO:0008198">
    <property type="term" value="F:ferrous iron binding"/>
    <property type="evidence" value="ECO:0007669"/>
    <property type="project" value="TreeGrafter"/>
</dbReference>
<comment type="subcellular location">
    <subcellularLocation>
        <location evidence="1">Plastid</location>
        <location evidence="1">Chloroplast</location>
    </subcellularLocation>
</comment>
<comment type="caution">
    <text evidence="16">The sequence shown here is derived from an EMBL/GenBank/DDBJ whole genome shotgun (WGS) entry which is preliminary data.</text>
</comment>
<dbReference type="GO" id="GO:0004322">
    <property type="term" value="F:ferroxidase activity"/>
    <property type="evidence" value="ECO:0007669"/>
    <property type="project" value="UniProtKB-EC"/>
</dbReference>
<evidence type="ECO:0000313" key="17">
    <source>
        <dbReference type="Proteomes" id="UP001497480"/>
    </source>
</evidence>
<comment type="subunit">
    <text evidence="11">Oligomer of 24 subunits. There are two types of subunits: L (light) chain and H (heavy) chain. The major chain can be light or heavy, depending on the species and tissue type. The functional molecule forms a roughly spherical shell with a diameter of 12 nm and contains a central cavity into which the insoluble mineral iron core is deposited.</text>
</comment>
<gene>
    <name evidence="16" type="ORF">LLUT_LOCUS18680</name>
</gene>
<evidence type="ECO:0000256" key="4">
    <source>
        <dbReference type="ARBA" id="ARBA00022528"/>
    </source>
</evidence>
<dbReference type="Proteomes" id="UP001497480">
    <property type="component" value="Unassembled WGS sequence"/>
</dbReference>
<evidence type="ECO:0000256" key="9">
    <source>
        <dbReference type="ARBA" id="ARBA00023004"/>
    </source>
</evidence>
<dbReference type="GO" id="GO:0009507">
    <property type="term" value="C:chloroplast"/>
    <property type="evidence" value="ECO:0007669"/>
    <property type="project" value="UniProtKB-SubCell"/>
</dbReference>
<evidence type="ECO:0000256" key="14">
    <source>
        <dbReference type="RuleBase" id="RU361145"/>
    </source>
</evidence>
<evidence type="ECO:0000256" key="5">
    <source>
        <dbReference type="ARBA" id="ARBA00022640"/>
    </source>
</evidence>
<dbReference type="SUPFAM" id="SSF47240">
    <property type="entry name" value="Ferritin-like"/>
    <property type="match status" value="1"/>
</dbReference>
<dbReference type="PANTHER" id="PTHR11431:SF75">
    <property type="entry name" value="FERRITIN"/>
    <property type="match status" value="1"/>
</dbReference>
<dbReference type="InterPro" id="IPR008331">
    <property type="entry name" value="Ferritin_DPS_dom"/>
</dbReference>
<accession>A0AAV1X7P0</accession>
<dbReference type="Gene3D" id="1.20.1260.10">
    <property type="match status" value="1"/>
</dbReference>
<reference evidence="16 17" key="1">
    <citation type="submission" date="2024-03" db="EMBL/GenBank/DDBJ databases">
        <authorList>
            <person name="Martinez-Hernandez J."/>
        </authorList>
    </citation>
    <scope>NUCLEOTIDE SEQUENCE [LARGE SCALE GENOMIC DNA]</scope>
</reference>
<protein>
    <recommendedName>
        <fullName evidence="14">Ferritin</fullName>
        <ecNumber evidence="14">1.16.3.1</ecNumber>
    </recommendedName>
</protein>
<comment type="similarity">
    <text evidence="2 14">Belongs to the ferritin family.</text>
</comment>
<dbReference type="InterPro" id="IPR012347">
    <property type="entry name" value="Ferritin-like"/>
</dbReference>
<dbReference type="GO" id="GO:0006826">
    <property type="term" value="P:iron ion transport"/>
    <property type="evidence" value="ECO:0007669"/>
    <property type="project" value="InterPro"/>
</dbReference>
<dbReference type="InterPro" id="IPR009078">
    <property type="entry name" value="Ferritin-like_SF"/>
</dbReference>
<organism evidence="16 17">
    <name type="scientific">Lupinus luteus</name>
    <name type="common">European yellow lupine</name>
    <dbReference type="NCBI Taxonomy" id="3873"/>
    <lineage>
        <taxon>Eukaryota</taxon>
        <taxon>Viridiplantae</taxon>
        <taxon>Streptophyta</taxon>
        <taxon>Embryophyta</taxon>
        <taxon>Tracheophyta</taxon>
        <taxon>Spermatophyta</taxon>
        <taxon>Magnoliopsida</taxon>
        <taxon>eudicotyledons</taxon>
        <taxon>Gunneridae</taxon>
        <taxon>Pentapetalae</taxon>
        <taxon>rosids</taxon>
        <taxon>fabids</taxon>
        <taxon>Fabales</taxon>
        <taxon>Fabaceae</taxon>
        <taxon>Papilionoideae</taxon>
        <taxon>50 kb inversion clade</taxon>
        <taxon>genistoids sensu lato</taxon>
        <taxon>core genistoids</taxon>
        <taxon>Genisteae</taxon>
        <taxon>Lupinus</taxon>
    </lineage>
</organism>
<dbReference type="FunFam" id="1.20.1260.10:FF:000006">
    <property type="entry name" value="Ferritin"/>
    <property type="match status" value="1"/>
</dbReference>
<feature type="domain" description="Ferritin-like diiron" evidence="15">
    <location>
        <begin position="116"/>
        <end position="269"/>
    </location>
</feature>
<evidence type="ECO:0000256" key="8">
    <source>
        <dbReference type="ARBA" id="ARBA00023002"/>
    </source>
</evidence>
<feature type="binding site" evidence="13">
    <location>
        <position position="251"/>
    </location>
    <ligand>
        <name>Fe cation</name>
        <dbReference type="ChEBI" id="CHEBI:24875"/>
        <label>1</label>
    </ligand>
</feature>
<dbReference type="EMBL" id="CAXHTB010000013">
    <property type="protein sequence ID" value="CAL0317620.1"/>
    <property type="molecule type" value="Genomic_DNA"/>
</dbReference>
<keyword evidence="3 14" id="KW-0409">Iron storage</keyword>
<keyword evidence="7" id="KW-0809">Transit peptide</keyword>
<keyword evidence="5" id="KW-0934">Plastid</keyword>
<feature type="binding site" evidence="13">
    <location>
        <position position="217"/>
    </location>
    <ligand>
        <name>Fe cation</name>
        <dbReference type="ChEBI" id="CHEBI:24875"/>
        <label>1</label>
    </ligand>
</feature>
<dbReference type="CDD" id="cd01056">
    <property type="entry name" value="Euk_Ferritin"/>
    <property type="match status" value="1"/>
</dbReference>
<dbReference type="GO" id="GO:0006979">
    <property type="term" value="P:response to oxidative stress"/>
    <property type="evidence" value="ECO:0007669"/>
    <property type="project" value="UniProtKB-ARBA"/>
</dbReference>
<dbReference type="InterPro" id="IPR001519">
    <property type="entry name" value="Ferritin"/>
</dbReference>
<dbReference type="PANTHER" id="PTHR11431">
    <property type="entry name" value="FERRITIN"/>
    <property type="match status" value="1"/>
</dbReference>
<dbReference type="InterPro" id="IPR009040">
    <property type="entry name" value="Ferritin-like_diiron"/>
</dbReference>
<sequence>MTRELQLNSEPNPDHFHSNLLSFVQKYGTEVTKAFFPSFSSLPLLNSERSVIQSPRNSISFEMNQNLKTVSGKNGVDDSALKGSLCELSKEVTKELDLVPAMKELGLVSEVPQAHHKYIDECEATLNDQINVVYNISYIYHALYAYFDRDTVALKGFANFFKESSEEKRRLAEKMMEYQNKLGREVKLQSILMPLSEFDHADKGDALHAMELTLSLEKLTSDTLLHLHRVASKNGDVQLAYFAIAESGGKQVNVIKEIAEYIAQLKRLGKGPGVWRFDQMLLGKLRNGVVVCY</sequence>
<comment type="function">
    <text evidence="10">Stores iron in a soluble, non-toxic, readily available form. Important for iron homeostasis. Has ferroxidase activity. Iron is taken up in the ferrous form and deposited as ferric hydroxides after oxidation.</text>
</comment>